<dbReference type="RefSeq" id="WP_071308665.1">
    <property type="nucleotide sequence ID" value="NZ_MLQR01000004.1"/>
</dbReference>
<dbReference type="InterPro" id="IPR023120">
    <property type="entry name" value="WHTH_transcript_rep_HrcA_IDD"/>
</dbReference>
<keyword evidence="4 6" id="KW-0804">Transcription</keyword>
<proteinExistence type="inferred from homology"/>
<dbReference type="Gene3D" id="1.10.10.10">
    <property type="entry name" value="Winged helix-like DNA-binding domain superfamily/Winged helix DNA-binding domain"/>
    <property type="match status" value="1"/>
</dbReference>
<evidence type="ECO:0000256" key="2">
    <source>
        <dbReference type="ARBA" id="ARBA00023015"/>
    </source>
</evidence>
<evidence type="ECO:0000313" key="10">
    <source>
        <dbReference type="Proteomes" id="UP000179524"/>
    </source>
</evidence>
<dbReference type="HAMAP" id="MF_00081">
    <property type="entry name" value="HrcA"/>
    <property type="match status" value="1"/>
</dbReference>
<dbReference type="InterPro" id="IPR036390">
    <property type="entry name" value="WH_DNA-bd_sf"/>
</dbReference>
<dbReference type="InterPro" id="IPR036388">
    <property type="entry name" value="WH-like_DNA-bd_sf"/>
</dbReference>
<dbReference type="FunFam" id="1.10.10.10:FF:000049">
    <property type="entry name" value="Heat-inducible transcription repressor HrcA"/>
    <property type="match status" value="1"/>
</dbReference>
<dbReference type="GO" id="GO:0003677">
    <property type="term" value="F:DNA binding"/>
    <property type="evidence" value="ECO:0007669"/>
    <property type="project" value="InterPro"/>
</dbReference>
<organism evidence="9 10">
    <name type="scientific">Anaerobacillus alkalilacustris</name>
    <dbReference type="NCBI Taxonomy" id="393763"/>
    <lineage>
        <taxon>Bacteria</taxon>
        <taxon>Bacillati</taxon>
        <taxon>Bacillota</taxon>
        <taxon>Bacilli</taxon>
        <taxon>Bacillales</taxon>
        <taxon>Bacillaceae</taxon>
        <taxon>Anaerobacillus</taxon>
    </lineage>
</organism>
<dbReference type="Gene3D" id="3.30.390.60">
    <property type="entry name" value="Heat-inducible transcription repressor hrca homolog, domain 3"/>
    <property type="match status" value="1"/>
</dbReference>
<protein>
    <recommendedName>
        <fullName evidence="6">Heat-inducible transcription repressor HrcA</fullName>
    </recommendedName>
</protein>
<keyword evidence="1 6" id="KW-0678">Repressor</keyword>
<keyword evidence="3 6" id="KW-0346">Stress response</keyword>
<evidence type="ECO:0000313" key="9">
    <source>
        <dbReference type="EMBL" id="OIJ16681.1"/>
    </source>
</evidence>
<evidence type="ECO:0000256" key="4">
    <source>
        <dbReference type="ARBA" id="ARBA00023163"/>
    </source>
</evidence>
<dbReference type="PANTHER" id="PTHR34824:SF1">
    <property type="entry name" value="HEAT-INDUCIBLE TRANSCRIPTION REPRESSOR HRCA"/>
    <property type="match status" value="1"/>
</dbReference>
<keyword evidence="2 6" id="KW-0805">Transcription regulation</keyword>
<keyword evidence="10" id="KW-1185">Reference proteome</keyword>
<reference evidence="9 10" key="1">
    <citation type="submission" date="2016-10" db="EMBL/GenBank/DDBJ databases">
        <title>Draft genome sequences of four alkaliphilic bacteria belonging to the Anaerobacillus genus.</title>
        <authorList>
            <person name="Bassil N.M."/>
            <person name="Lloyd J.R."/>
        </authorList>
    </citation>
    <scope>NUCLEOTIDE SEQUENCE [LARGE SCALE GENOMIC DNA]</scope>
    <source>
        <strain evidence="9 10">DSM 18345</strain>
    </source>
</reference>
<dbReference type="EMBL" id="MLQR01000004">
    <property type="protein sequence ID" value="OIJ16681.1"/>
    <property type="molecule type" value="Genomic_DNA"/>
</dbReference>
<dbReference type="InterPro" id="IPR002571">
    <property type="entry name" value="HrcA"/>
</dbReference>
<dbReference type="InterPro" id="IPR005104">
    <property type="entry name" value="WHTH_HrcA_DNA-bd"/>
</dbReference>
<comment type="similarity">
    <text evidence="6">Belongs to the HrcA family.</text>
</comment>
<gene>
    <name evidence="6" type="primary">hrcA</name>
    <name evidence="9" type="ORF">BKP37_05470</name>
</gene>
<dbReference type="Pfam" id="PF01628">
    <property type="entry name" value="HrcA"/>
    <property type="match status" value="1"/>
</dbReference>
<dbReference type="InterPro" id="IPR029016">
    <property type="entry name" value="GAF-like_dom_sf"/>
</dbReference>
<dbReference type="SUPFAM" id="SSF55781">
    <property type="entry name" value="GAF domain-like"/>
    <property type="match status" value="1"/>
</dbReference>
<dbReference type="PIRSF" id="PIRSF005485">
    <property type="entry name" value="HrcA"/>
    <property type="match status" value="1"/>
</dbReference>
<dbReference type="InterPro" id="IPR021153">
    <property type="entry name" value="HrcA_C"/>
</dbReference>
<dbReference type="Proteomes" id="UP000179524">
    <property type="component" value="Unassembled WGS sequence"/>
</dbReference>
<evidence type="ECO:0000256" key="3">
    <source>
        <dbReference type="ARBA" id="ARBA00023016"/>
    </source>
</evidence>
<sequence length="344" mass="39081">MLTERQLLILKAIIDDYIRSAEPVGSRSVSKRDDISYSPATIRNEMADLEELGFLEKPHSSAGRIPSQKGYRYYVDHLLSPQLLSKSEIKDIKTIFAQKIHEVEQVIEQSAQILSNLTSYTSIVLGPEVFETTLQHLQIIPLTQDTGVAIIVTNTGHVEKQAISLPEGMKLSDIEMMVNILNERLKGVSMLELRGKIFSEVGIVLKMHISNYKDMMKMLEQSFKQEKNDQIFFGGKTNIFSQPEFRDVEKVRQLLEMFEEKQLIHKIFRSDSSGITVKIGQENNHEAIDHCSIITATYTVDGKHLGTIGILGPTRMEYRRTIGVLDYISKGMTNTLTSLYQRNK</sequence>
<evidence type="ECO:0000256" key="5">
    <source>
        <dbReference type="ARBA" id="ARBA00055319"/>
    </source>
</evidence>
<dbReference type="PANTHER" id="PTHR34824">
    <property type="entry name" value="HEAT-INDUCIBLE TRANSCRIPTION REPRESSOR HRCA"/>
    <property type="match status" value="1"/>
</dbReference>
<evidence type="ECO:0000259" key="7">
    <source>
        <dbReference type="Pfam" id="PF01628"/>
    </source>
</evidence>
<dbReference type="AlphaFoldDB" id="A0A1S2LVV4"/>
<dbReference type="Pfam" id="PF03444">
    <property type="entry name" value="WHD_HrcA"/>
    <property type="match status" value="1"/>
</dbReference>
<dbReference type="Gene3D" id="3.30.450.40">
    <property type="match status" value="1"/>
</dbReference>
<comment type="caution">
    <text evidence="9">The sequence shown here is derived from an EMBL/GenBank/DDBJ whole genome shotgun (WGS) entry which is preliminary data.</text>
</comment>
<name>A0A1S2LVV4_9BACI</name>
<comment type="function">
    <text evidence="5 6">Negative regulator of class I heat shock genes (grpE-dnaK-dnaJ and groELS operons). Prevents heat-shock induction of these operons.</text>
</comment>
<dbReference type="NCBIfam" id="TIGR00331">
    <property type="entry name" value="hrcA"/>
    <property type="match status" value="1"/>
</dbReference>
<feature type="domain" description="Winged helix-turn-helix transcription repressor HrcA DNA-binding" evidence="8">
    <location>
        <begin position="1"/>
        <end position="72"/>
    </location>
</feature>
<evidence type="ECO:0000259" key="8">
    <source>
        <dbReference type="Pfam" id="PF03444"/>
    </source>
</evidence>
<feature type="domain" description="Heat-inducible transcription repressor HrcA C-terminal" evidence="7">
    <location>
        <begin position="104"/>
        <end position="322"/>
    </location>
</feature>
<dbReference type="SUPFAM" id="SSF46785">
    <property type="entry name" value="Winged helix' DNA-binding domain"/>
    <property type="match status" value="1"/>
</dbReference>
<evidence type="ECO:0000256" key="6">
    <source>
        <dbReference type="HAMAP-Rule" id="MF_00081"/>
    </source>
</evidence>
<dbReference type="OrthoDB" id="9783139at2"/>
<evidence type="ECO:0000256" key="1">
    <source>
        <dbReference type="ARBA" id="ARBA00022491"/>
    </source>
</evidence>
<accession>A0A1S2LVV4</accession>
<dbReference type="GO" id="GO:0045892">
    <property type="term" value="P:negative regulation of DNA-templated transcription"/>
    <property type="evidence" value="ECO:0007669"/>
    <property type="project" value="UniProtKB-UniRule"/>
</dbReference>